<dbReference type="AlphaFoldDB" id="A0A0M3I7M0"/>
<name>A0A0M3I7M0_ASCLU</name>
<dbReference type="WBParaSite" id="ALUE_0001320401-mRNA-1">
    <property type="protein sequence ID" value="ALUE_0001320401-mRNA-1"/>
    <property type="gene ID" value="ALUE_0001320401"/>
</dbReference>
<dbReference type="Proteomes" id="UP000036681">
    <property type="component" value="Unplaced"/>
</dbReference>
<feature type="transmembrane region" description="Helical" evidence="1">
    <location>
        <begin position="33"/>
        <end position="56"/>
    </location>
</feature>
<accession>A0A0M3I7M0</accession>
<proteinExistence type="predicted"/>
<evidence type="ECO:0000313" key="2">
    <source>
        <dbReference type="Proteomes" id="UP000036681"/>
    </source>
</evidence>
<keyword evidence="1" id="KW-1133">Transmembrane helix</keyword>
<protein>
    <submittedName>
        <fullName evidence="3">Ovule protein</fullName>
    </submittedName>
</protein>
<evidence type="ECO:0000256" key="1">
    <source>
        <dbReference type="SAM" id="Phobius"/>
    </source>
</evidence>
<sequence>MEVFRKFSRSISTIAGKVDVVCLYLNVPFSFRYFFSSFINESFFFFDVVVVGHLSIQRHRIHLYLY</sequence>
<keyword evidence="1" id="KW-0472">Membrane</keyword>
<organism evidence="2 3">
    <name type="scientific">Ascaris lumbricoides</name>
    <name type="common">Giant roundworm</name>
    <dbReference type="NCBI Taxonomy" id="6252"/>
    <lineage>
        <taxon>Eukaryota</taxon>
        <taxon>Metazoa</taxon>
        <taxon>Ecdysozoa</taxon>
        <taxon>Nematoda</taxon>
        <taxon>Chromadorea</taxon>
        <taxon>Rhabditida</taxon>
        <taxon>Spirurina</taxon>
        <taxon>Ascaridomorpha</taxon>
        <taxon>Ascaridoidea</taxon>
        <taxon>Ascarididae</taxon>
        <taxon>Ascaris</taxon>
    </lineage>
</organism>
<keyword evidence="1" id="KW-0812">Transmembrane</keyword>
<keyword evidence="2" id="KW-1185">Reference proteome</keyword>
<reference evidence="3" key="1">
    <citation type="submission" date="2017-02" db="UniProtKB">
        <authorList>
            <consortium name="WormBaseParasite"/>
        </authorList>
    </citation>
    <scope>IDENTIFICATION</scope>
</reference>
<evidence type="ECO:0000313" key="3">
    <source>
        <dbReference type="WBParaSite" id="ALUE_0001320401-mRNA-1"/>
    </source>
</evidence>